<feature type="compositionally biased region" description="Polar residues" evidence="1">
    <location>
        <begin position="216"/>
        <end position="228"/>
    </location>
</feature>
<accession>A0AAE9A1X9</accession>
<feature type="compositionally biased region" description="Low complexity" evidence="1">
    <location>
        <begin position="96"/>
        <end position="107"/>
    </location>
</feature>
<organism evidence="2 3">
    <name type="scientific">Caenorhabditis briggsae</name>
    <dbReference type="NCBI Taxonomy" id="6238"/>
    <lineage>
        <taxon>Eukaryota</taxon>
        <taxon>Metazoa</taxon>
        <taxon>Ecdysozoa</taxon>
        <taxon>Nematoda</taxon>
        <taxon>Chromadorea</taxon>
        <taxon>Rhabditida</taxon>
        <taxon>Rhabditina</taxon>
        <taxon>Rhabditomorpha</taxon>
        <taxon>Rhabditoidea</taxon>
        <taxon>Rhabditidae</taxon>
        <taxon>Peloderinae</taxon>
        <taxon>Caenorhabditis</taxon>
    </lineage>
</organism>
<evidence type="ECO:0000313" key="3">
    <source>
        <dbReference type="Proteomes" id="UP000827892"/>
    </source>
</evidence>
<dbReference type="Proteomes" id="UP000827892">
    <property type="component" value="Chromosome V"/>
</dbReference>
<feature type="compositionally biased region" description="Polar residues" evidence="1">
    <location>
        <begin position="61"/>
        <end position="84"/>
    </location>
</feature>
<name>A0AAE9A1X9_CAEBR</name>
<dbReference type="EMBL" id="CP090895">
    <property type="protein sequence ID" value="ULT88352.1"/>
    <property type="molecule type" value="Genomic_DNA"/>
</dbReference>
<feature type="region of interest" description="Disordered" evidence="1">
    <location>
        <begin position="50"/>
        <end position="113"/>
    </location>
</feature>
<feature type="region of interest" description="Disordered" evidence="1">
    <location>
        <begin position="208"/>
        <end position="248"/>
    </location>
</feature>
<evidence type="ECO:0000256" key="1">
    <source>
        <dbReference type="SAM" id="MobiDB-lite"/>
    </source>
</evidence>
<feature type="region of interest" description="Disordered" evidence="1">
    <location>
        <begin position="149"/>
        <end position="170"/>
    </location>
</feature>
<reference evidence="2 3" key="1">
    <citation type="submission" date="2022-02" db="EMBL/GenBank/DDBJ databases">
        <title>Chromosome-level reference genomes for two strains of Caenorhabditis briggsae: an improved platform for comparative genomics.</title>
        <authorList>
            <person name="Stevens L."/>
            <person name="Andersen E.C."/>
        </authorList>
    </citation>
    <scope>NUCLEOTIDE SEQUENCE [LARGE SCALE GENOMIC DNA]</scope>
    <source>
        <strain evidence="2">QX1410_ONT</strain>
        <tissue evidence="2">Whole-organism</tissue>
    </source>
</reference>
<sequence length="248" mass="28010">MDDSSGYYEGWNFVNSLMTPKRPAECDKNILPSRRLAHSNYRITTVSLDSSLNSTSDDSGYFTSVDQPPSSSTIFPLSPASSNPPESPHPTLAEILSSKNNPNTTPTRPLPLPKPKSLLQALLEDDTDVPAPIAKRQILRTEGFVPEARRYRRREPNKRKAVETKQKRQGPYEESWLNEVYWYNFNDYMKKHYYDVFAWPIPEKTAKIADPAEPRFSTTQESSSVNESSPDHKPASNPVTSVESSLSE</sequence>
<evidence type="ECO:0000313" key="2">
    <source>
        <dbReference type="EMBL" id="ULT88352.1"/>
    </source>
</evidence>
<feature type="compositionally biased region" description="Low complexity" evidence="1">
    <location>
        <begin position="50"/>
        <end position="59"/>
    </location>
</feature>
<gene>
    <name evidence="2" type="ORF">L3Y34_007505</name>
</gene>
<protein>
    <submittedName>
        <fullName evidence="2">Uncharacterized protein</fullName>
    </submittedName>
</protein>
<proteinExistence type="predicted"/>
<dbReference type="AlphaFoldDB" id="A0AAE9A1X9"/>
<feature type="compositionally biased region" description="Polar residues" evidence="1">
    <location>
        <begin position="237"/>
        <end position="248"/>
    </location>
</feature>